<keyword evidence="3" id="KW-0479">Metal-binding</keyword>
<evidence type="ECO:0000313" key="15">
    <source>
        <dbReference type="Proteomes" id="UP001365405"/>
    </source>
</evidence>
<dbReference type="PANTHER" id="PTHR45674">
    <property type="entry name" value="DNA LIGASE 1/3 FAMILY MEMBER"/>
    <property type="match status" value="1"/>
</dbReference>
<dbReference type="Proteomes" id="UP001365405">
    <property type="component" value="Unassembled WGS sequence"/>
</dbReference>
<evidence type="ECO:0000256" key="10">
    <source>
        <dbReference type="ARBA" id="ARBA00023306"/>
    </source>
</evidence>
<dbReference type="InterPro" id="IPR016059">
    <property type="entry name" value="DNA_ligase_ATP-dep_CS"/>
</dbReference>
<accession>A0ABU9CE50</accession>
<feature type="domain" description="DNA ligase ATP-dependent N-terminal" evidence="13">
    <location>
        <begin position="2"/>
        <end position="161"/>
    </location>
</feature>
<comment type="catalytic activity">
    <reaction evidence="11">
        <text>ATP + (deoxyribonucleotide)n-3'-hydroxyl + 5'-phospho-(deoxyribonucleotide)m = (deoxyribonucleotide)n+m + AMP + diphosphate.</text>
        <dbReference type="EC" id="6.5.1.1"/>
    </reaction>
</comment>
<dbReference type="RefSeq" id="WP_341409826.1">
    <property type="nucleotide sequence ID" value="NZ_JBBUTH010000003.1"/>
</dbReference>
<dbReference type="SUPFAM" id="SSF50249">
    <property type="entry name" value="Nucleic acid-binding proteins"/>
    <property type="match status" value="1"/>
</dbReference>
<dbReference type="SUPFAM" id="SSF56091">
    <property type="entry name" value="DNA ligase/mRNA capping enzyme, catalytic domain"/>
    <property type="match status" value="1"/>
</dbReference>
<proteinExistence type="predicted"/>
<dbReference type="EC" id="6.5.1.1" evidence="14"/>
<dbReference type="Gene3D" id="3.30.470.30">
    <property type="entry name" value="DNA ligase/mRNA capping enzyme"/>
    <property type="match status" value="1"/>
</dbReference>
<dbReference type="Pfam" id="PF01068">
    <property type="entry name" value="DNA_ligase_A_M"/>
    <property type="match status" value="1"/>
</dbReference>
<protein>
    <submittedName>
        <fullName evidence="14">ATP-dependent DNA ligase</fullName>
        <ecNumber evidence="14">6.5.1.1</ecNumber>
    </submittedName>
</protein>
<organism evidence="14 15">
    <name type="scientific">Pseudaquabacterium inlustre</name>
    <dbReference type="NCBI Taxonomy" id="2984192"/>
    <lineage>
        <taxon>Bacteria</taxon>
        <taxon>Pseudomonadati</taxon>
        <taxon>Pseudomonadota</taxon>
        <taxon>Betaproteobacteria</taxon>
        <taxon>Burkholderiales</taxon>
        <taxon>Sphaerotilaceae</taxon>
        <taxon>Pseudaquabacterium</taxon>
    </lineage>
</organism>
<dbReference type="InterPro" id="IPR050191">
    <property type="entry name" value="ATP-dep_DNA_ligase"/>
</dbReference>
<dbReference type="InterPro" id="IPR012308">
    <property type="entry name" value="DNA_ligase_ATP-dep_N"/>
</dbReference>
<reference evidence="14 15" key="1">
    <citation type="submission" date="2024-04" db="EMBL/GenBank/DDBJ databases">
        <title>Novel species of the genus Ideonella isolated from streams.</title>
        <authorList>
            <person name="Lu H."/>
        </authorList>
    </citation>
    <scope>NUCLEOTIDE SEQUENCE [LARGE SCALE GENOMIC DNA]</scope>
    <source>
        <strain evidence="14 15">DXS22W</strain>
    </source>
</reference>
<dbReference type="PANTHER" id="PTHR45674:SF13">
    <property type="entry name" value="DNA LIGASE-RELATED"/>
    <property type="match status" value="1"/>
</dbReference>
<dbReference type="Gene3D" id="2.40.50.140">
    <property type="entry name" value="Nucleic acid-binding proteins"/>
    <property type="match status" value="1"/>
</dbReference>
<dbReference type="EMBL" id="JBBUTH010000003">
    <property type="protein sequence ID" value="MEK8050158.1"/>
    <property type="molecule type" value="Genomic_DNA"/>
</dbReference>
<dbReference type="GO" id="GO:0003910">
    <property type="term" value="F:DNA ligase (ATP) activity"/>
    <property type="evidence" value="ECO:0007669"/>
    <property type="project" value="UniProtKB-EC"/>
</dbReference>
<keyword evidence="8" id="KW-0233">DNA recombination</keyword>
<keyword evidence="5" id="KW-0227">DNA damage</keyword>
<dbReference type="PROSITE" id="PS00697">
    <property type="entry name" value="DNA_LIGASE_A1"/>
    <property type="match status" value="1"/>
</dbReference>
<dbReference type="Gene3D" id="1.10.3260.10">
    <property type="entry name" value="DNA ligase, ATP-dependent, N-terminal domain"/>
    <property type="match status" value="1"/>
</dbReference>
<evidence type="ECO:0000256" key="9">
    <source>
        <dbReference type="ARBA" id="ARBA00023204"/>
    </source>
</evidence>
<evidence type="ECO:0000313" key="14">
    <source>
        <dbReference type="EMBL" id="MEK8050158.1"/>
    </source>
</evidence>
<sequence>MRRFAALYAALDASTSTEAKVAAMAAYLAEAPAPDAAWAVYFLAGGRPRQTVPTALLRTEAQAAAGVPEWLFEASYQAVGDLAETIAHLLPPPARASDLGLAHWVEQRLLPLRGADPVHQAAQLRAWWDELAPAERFVLVKLIGGGFRVGVSKLLVQRALARHAGLPAALVAQRMMGFGDGRARPDAAQLQALLAPADAPGRRDIGQPYPFYLAHPLEPGDDSADALAARLGDAGQWLAEWKFDGIRAQLVRRGTGGDAGVWLWSRGEELMAGRFPEVEAAAAALPAGTVLDGELLVWPAGAARPAAFQTLQTRINRKTLSKRLLAQTPVVFVAYDLLEQHGQDLRAQPQHLRRAQLEALLDGRDGAGTLRLSPLVSPLVSPRVSPPPPGLPDAAALDGVADLAGWPAWAAQRARSRELGVEGLMLKHREAPYGSGRTKAAGLAAGGWWKWKVAPYTVDGVLIYAQAGHGRRAGLYTDYTFAVWNRAPQDAAEAQAVVDAIARREPAQPGALQLVPFAKAYSGLSDAEFAAVDRVIRAHTLEKFGPVRSVRPTLVLELGFEGLQRSARHKSGIAVRFPRMLRLRPDKPLHEADSLPQLLSLLDTPGESAS</sequence>
<evidence type="ECO:0000256" key="7">
    <source>
        <dbReference type="ARBA" id="ARBA00022842"/>
    </source>
</evidence>
<evidence type="ECO:0000256" key="2">
    <source>
        <dbReference type="ARBA" id="ARBA00022618"/>
    </source>
</evidence>
<feature type="domain" description="ATP-dependent DNA ligase family profile" evidence="12">
    <location>
        <begin position="235"/>
        <end position="362"/>
    </location>
</feature>
<evidence type="ECO:0000259" key="13">
    <source>
        <dbReference type="Pfam" id="PF04675"/>
    </source>
</evidence>
<gene>
    <name evidence="14" type="ORF">AACH10_07900</name>
</gene>
<keyword evidence="6" id="KW-0067">ATP-binding</keyword>
<dbReference type="InterPro" id="IPR036599">
    <property type="entry name" value="DNA_ligase_N_sf"/>
</dbReference>
<evidence type="ECO:0000256" key="6">
    <source>
        <dbReference type="ARBA" id="ARBA00022840"/>
    </source>
</evidence>
<evidence type="ECO:0000256" key="8">
    <source>
        <dbReference type="ARBA" id="ARBA00023172"/>
    </source>
</evidence>
<evidence type="ECO:0000256" key="4">
    <source>
        <dbReference type="ARBA" id="ARBA00022741"/>
    </source>
</evidence>
<evidence type="ECO:0000256" key="5">
    <source>
        <dbReference type="ARBA" id="ARBA00022763"/>
    </source>
</evidence>
<evidence type="ECO:0000256" key="11">
    <source>
        <dbReference type="ARBA" id="ARBA00034003"/>
    </source>
</evidence>
<keyword evidence="15" id="KW-1185">Reference proteome</keyword>
<dbReference type="InterPro" id="IPR012340">
    <property type="entry name" value="NA-bd_OB-fold"/>
</dbReference>
<evidence type="ECO:0000256" key="1">
    <source>
        <dbReference type="ARBA" id="ARBA00022598"/>
    </source>
</evidence>
<comment type="caution">
    <text evidence="14">The sequence shown here is derived from an EMBL/GenBank/DDBJ whole genome shotgun (WGS) entry which is preliminary data.</text>
</comment>
<dbReference type="Pfam" id="PF04675">
    <property type="entry name" value="DNA_ligase_A_N"/>
    <property type="match status" value="1"/>
</dbReference>
<name>A0ABU9CE50_9BURK</name>
<keyword evidence="2" id="KW-0132">Cell division</keyword>
<keyword evidence="9" id="KW-0234">DNA repair</keyword>
<evidence type="ECO:0000256" key="3">
    <source>
        <dbReference type="ARBA" id="ARBA00022723"/>
    </source>
</evidence>
<keyword evidence="4" id="KW-0547">Nucleotide-binding</keyword>
<keyword evidence="7" id="KW-0460">Magnesium</keyword>
<dbReference type="CDD" id="cd07897">
    <property type="entry name" value="Adenylation_DNA_ligase_Bac1"/>
    <property type="match status" value="1"/>
</dbReference>
<evidence type="ECO:0000259" key="12">
    <source>
        <dbReference type="Pfam" id="PF01068"/>
    </source>
</evidence>
<dbReference type="CDD" id="cd07972">
    <property type="entry name" value="OBF_DNA_ligase_Arch_LigB"/>
    <property type="match status" value="1"/>
</dbReference>
<keyword evidence="10" id="KW-0131">Cell cycle</keyword>
<dbReference type="InterPro" id="IPR012310">
    <property type="entry name" value="DNA_ligase_ATP-dep_cent"/>
</dbReference>
<keyword evidence="1 14" id="KW-0436">Ligase</keyword>